<protein>
    <submittedName>
        <fullName evidence="3">Uncharacterized protein</fullName>
    </submittedName>
</protein>
<keyword evidence="2" id="KW-1133">Transmembrane helix</keyword>
<dbReference type="Ensembl" id="ENSNVIT00000009616.1">
    <property type="protein sequence ID" value="ENSNVIP00000008214.1"/>
    <property type="gene ID" value="ENSNVIG00000006516.1"/>
</dbReference>
<name>A0A8C7EM52_NEOVI</name>
<reference evidence="3" key="2">
    <citation type="submission" date="2025-09" db="UniProtKB">
        <authorList>
            <consortium name="Ensembl"/>
        </authorList>
    </citation>
    <scope>IDENTIFICATION</scope>
</reference>
<evidence type="ECO:0000256" key="2">
    <source>
        <dbReference type="SAM" id="Phobius"/>
    </source>
</evidence>
<sequence length="115" mass="12966">VRRIPSSRRQKVRREPPWGAPWGLEVGVGTDESRHSSPGSWLWTLHQSRHPLCPQPFSCPLSRRCPFDPHSVIVLPLDLLRLRSPGGRQPLFSLSFLLFPLPLPACTLSISVTNK</sequence>
<feature type="region of interest" description="Disordered" evidence="1">
    <location>
        <begin position="1"/>
        <end position="20"/>
    </location>
</feature>
<keyword evidence="2" id="KW-0472">Membrane</keyword>
<feature type="compositionally biased region" description="Basic residues" evidence="1">
    <location>
        <begin position="1"/>
        <end position="12"/>
    </location>
</feature>
<accession>A0A8C7EM52</accession>
<proteinExistence type="predicted"/>
<dbReference type="Proteomes" id="UP000694425">
    <property type="component" value="Unplaced"/>
</dbReference>
<reference evidence="3" key="1">
    <citation type="submission" date="2025-08" db="UniProtKB">
        <authorList>
            <consortium name="Ensembl"/>
        </authorList>
    </citation>
    <scope>IDENTIFICATION</scope>
</reference>
<evidence type="ECO:0000256" key="1">
    <source>
        <dbReference type="SAM" id="MobiDB-lite"/>
    </source>
</evidence>
<dbReference type="GeneTree" id="ENSGT01030000237444"/>
<keyword evidence="4" id="KW-1185">Reference proteome</keyword>
<organism evidence="3 4">
    <name type="scientific">Neovison vison</name>
    <name type="common">American mink</name>
    <name type="synonym">Mustela vison</name>
    <dbReference type="NCBI Taxonomy" id="452646"/>
    <lineage>
        <taxon>Eukaryota</taxon>
        <taxon>Metazoa</taxon>
        <taxon>Chordata</taxon>
        <taxon>Craniata</taxon>
        <taxon>Vertebrata</taxon>
        <taxon>Euteleostomi</taxon>
        <taxon>Mammalia</taxon>
        <taxon>Eutheria</taxon>
        <taxon>Laurasiatheria</taxon>
        <taxon>Carnivora</taxon>
        <taxon>Caniformia</taxon>
        <taxon>Musteloidea</taxon>
        <taxon>Mustelidae</taxon>
        <taxon>Mustelinae</taxon>
        <taxon>Neogale</taxon>
    </lineage>
</organism>
<feature type="transmembrane region" description="Helical" evidence="2">
    <location>
        <begin position="91"/>
        <end position="112"/>
    </location>
</feature>
<evidence type="ECO:0000313" key="4">
    <source>
        <dbReference type="Proteomes" id="UP000694425"/>
    </source>
</evidence>
<evidence type="ECO:0000313" key="3">
    <source>
        <dbReference type="Ensembl" id="ENSNVIP00000008214.1"/>
    </source>
</evidence>
<dbReference type="AlphaFoldDB" id="A0A8C7EM52"/>
<keyword evidence="2" id="KW-0812">Transmembrane</keyword>